<name>A0A168LCP6_ABSGL</name>
<dbReference type="GO" id="GO:0005886">
    <property type="term" value="C:plasma membrane"/>
    <property type="evidence" value="ECO:0007669"/>
    <property type="project" value="TreeGrafter"/>
</dbReference>
<dbReference type="GO" id="GO:0006887">
    <property type="term" value="P:exocytosis"/>
    <property type="evidence" value="ECO:0007669"/>
    <property type="project" value="TreeGrafter"/>
</dbReference>
<evidence type="ECO:0000256" key="4">
    <source>
        <dbReference type="ARBA" id="ARBA00022989"/>
    </source>
</evidence>
<dbReference type="PANTHER" id="PTHR19957:SF307">
    <property type="entry name" value="PROTEIN SSO1-RELATED"/>
    <property type="match status" value="1"/>
</dbReference>
<dbReference type="InParanoid" id="A0A168LCP6"/>
<dbReference type="InterPro" id="IPR045242">
    <property type="entry name" value="Syntaxin"/>
</dbReference>
<keyword evidence="9" id="KW-1185">Reference proteome</keyword>
<dbReference type="PROSITE" id="PS50192">
    <property type="entry name" value="T_SNARE"/>
    <property type="match status" value="1"/>
</dbReference>
<dbReference type="CDD" id="cd15849">
    <property type="entry name" value="SNARE_Sso1"/>
    <property type="match status" value="1"/>
</dbReference>
<evidence type="ECO:0000256" key="2">
    <source>
        <dbReference type="ARBA" id="ARBA00009063"/>
    </source>
</evidence>
<dbReference type="GO" id="GO:0012505">
    <property type="term" value="C:endomembrane system"/>
    <property type="evidence" value="ECO:0007669"/>
    <property type="project" value="TreeGrafter"/>
</dbReference>
<dbReference type="PANTHER" id="PTHR19957">
    <property type="entry name" value="SYNTAXIN"/>
    <property type="match status" value="1"/>
</dbReference>
<dbReference type="InterPro" id="IPR010989">
    <property type="entry name" value="SNARE"/>
</dbReference>
<dbReference type="InterPro" id="IPR006011">
    <property type="entry name" value="Syntaxin_N"/>
</dbReference>
<keyword evidence="3 6" id="KW-0812">Transmembrane</keyword>
<reference evidence="8" key="1">
    <citation type="submission" date="2016-04" db="EMBL/GenBank/DDBJ databases">
        <authorList>
            <person name="Evans L.H."/>
            <person name="Alamgir A."/>
            <person name="Owens N."/>
            <person name="Weber N.D."/>
            <person name="Virtaneva K."/>
            <person name="Barbian K."/>
            <person name="Babar A."/>
            <person name="Rosenke K."/>
        </authorList>
    </citation>
    <scope>NUCLEOTIDE SEQUENCE [LARGE SCALE GENOMIC DNA]</scope>
    <source>
        <strain evidence="8">CBS 101.48</strain>
    </source>
</reference>
<evidence type="ECO:0000259" key="7">
    <source>
        <dbReference type="PROSITE" id="PS50192"/>
    </source>
</evidence>
<dbReference type="GO" id="GO:0006886">
    <property type="term" value="P:intracellular protein transport"/>
    <property type="evidence" value="ECO:0007669"/>
    <property type="project" value="TreeGrafter"/>
</dbReference>
<protein>
    <recommendedName>
        <fullName evidence="7">t-SNARE coiled-coil homology domain-containing protein</fullName>
    </recommendedName>
</protein>
<evidence type="ECO:0000256" key="3">
    <source>
        <dbReference type="ARBA" id="ARBA00022692"/>
    </source>
</evidence>
<accession>A0A168LCP6</accession>
<dbReference type="Gene3D" id="1.20.58.70">
    <property type="match status" value="1"/>
</dbReference>
<evidence type="ECO:0000256" key="5">
    <source>
        <dbReference type="ARBA" id="ARBA00023136"/>
    </source>
</evidence>
<keyword evidence="5 6" id="KW-0472">Membrane</keyword>
<evidence type="ECO:0000313" key="9">
    <source>
        <dbReference type="Proteomes" id="UP000078561"/>
    </source>
</evidence>
<dbReference type="OrthoDB" id="10255013at2759"/>
<dbReference type="AlphaFoldDB" id="A0A168LCP6"/>
<dbReference type="GO" id="GO:0048278">
    <property type="term" value="P:vesicle docking"/>
    <property type="evidence" value="ECO:0007669"/>
    <property type="project" value="TreeGrafter"/>
</dbReference>
<evidence type="ECO:0000256" key="6">
    <source>
        <dbReference type="SAM" id="Phobius"/>
    </source>
</evidence>
<evidence type="ECO:0000313" key="8">
    <source>
        <dbReference type="EMBL" id="SAL96527.1"/>
    </source>
</evidence>
<dbReference type="InterPro" id="IPR000727">
    <property type="entry name" value="T_SNARE_dom"/>
</dbReference>
<dbReference type="FunCoup" id="A0A168LCP6">
    <property type="interactions" value="316"/>
</dbReference>
<organism evidence="8">
    <name type="scientific">Absidia glauca</name>
    <name type="common">Pin mould</name>
    <dbReference type="NCBI Taxonomy" id="4829"/>
    <lineage>
        <taxon>Eukaryota</taxon>
        <taxon>Fungi</taxon>
        <taxon>Fungi incertae sedis</taxon>
        <taxon>Mucoromycota</taxon>
        <taxon>Mucoromycotina</taxon>
        <taxon>Mucoromycetes</taxon>
        <taxon>Mucorales</taxon>
        <taxon>Cunninghamellaceae</taxon>
        <taxon>Absidia</taxon>
    </lineage>
</organism>
<evidence type="ECO:0000256" key="1">
    <source>
        <dbReference type="ARBA" id="ARBA00004211"/>
    </source>
</evidence>
<dbReference type="OMA" id="HERHSAV"/>
<feature type="transmembrane region" description="Helical" evidence="6">
    <location>
        <begin position="168"/>
        <end position="189"/>
    </location>
</feature>
<dbReference type="SMART" id="SM00397">
    <property type="entry name" value="t_SNARE"/>
    <property type="match status" value="1"/>
</dbReference>
<dbReference type="GO" id="GO:0005484">
    <property type="term" value="F:SNAP receptor activity"/>
    <property type="evidence" value="ECO:0007669"/>
    <property type="project" value="TreeGrafter"/>
</dbReference>
<dbReference type="GO" id="GO:0000149">
    <property type="term" value="F:SNARE binding"/>
    <property type="evidence" value="ECO:0007669"/>
    <property type="project" value="TreeGrafter"/>
</dbReference>
<dbReference type="Pfam" id="PF00804">
    <property type="entry name" value="Syntaxin"/>
    <property type="match status" value="1"/>
</dbReference>
<keyword evidence="4 6" id="KW-1133">Transmembrane helix</keyword>
<comment type="subcellular location">
    <subcellularLocation>
        <location evidence="1">Membrane</location>
        <topology evidence="1">Single-pass type IV membrane protein</topology>
    </subcellularLocation>
</comment>
<gene>
    <name evidence="8" type="primary">ABSGL_01943.1 scaffold 2596</name>
</gene>
<dbReference type="GO" id="GO:0006906">
    <property type="term" value="P:vesicle fusion"/>
    <property type="evidence" value="ECO:0007669"/>
    <property type="project" value="TreeGrafter"/>
</dbReference>
<feature type="domain" description="T-SNARE coiled-coil homology" evidence="7">
    <location>
        <begin position="94"/>
        <end position="156"/>
    </location>
</feature>
<proteinExistence type="inferred from homology"/>
<dbReference type="Proteomes" id="UP000078561">
    <property type="component" value="Unassembled WGS sequence"/>
</dbReference>
<dbReference type="EMBL" id="LT551165">
    <property type="protein sequence ID" value="SAL96527.1"/>
    <property type="molecule type" value="Genomic_DNA"/>
</dbReference>
<dbReference type="Pfam" id="PF05739">
    <property type="entry name" value="SNARE"/>
    <property type="match status" value="1"/>
</dbReference>
<dbReference type="SUPFAM" id="SSF47661">
    <property type="entry name" value="t-snare proteins"/>
    <property type="match status" value="1"/>
</dbReference>
<dbReference type="GO" id="GO:0031201">
    <property type="term" value="C:SNARE complex"/>
    <property type="evidence" value="ECO:0007669"/>
    <property type="project" value="TreeGrafter"/>
</dbReference>
<sequence>MENVNAKYPTNTSDGQIRQTQTTALGKKFIGVIQEYQDMERAFDQRYRQRIERQIRIVKPDATSEDVDDIIDSDKSNQVFTQSLMQAGRAKAVLHEVQDRHQDIKRIERTILELHQLFIDMSLLVEQQGVTLKEVEQHAEDTYKNMEQGNQFINRAILSAKATRKKKWWCLCICILLFIIIAILVWWFVFAPLGIGKR</sequence>
<dbReference type="STRING" id="4829.A0A168LCP6"/>
<comment type="similarity">
    <text evidence="2">Belongs to the syntaxin family.</text>
</comment>